<evidence type="ECO:0000313" key="11">
    <source>
        <dbReference type="Proteomes" id="UP000649345"/>
    </source>
</evidence>
<dbReference type="SUPFAM" id="SSF51735">
    <property type="entry name" value="NAD(P)-binding Rossmann-fold domains"/>
    <property type="match status" value="1"/>
</dbReference>
<reference evidence="10" key="1">
    <citation type="submission" date="2020-08" db="EMBL/GenBank/DDBJ databases">
        <title>Genome public.</title>
        <authorList>
            <person name="Liu C."/>
            <person name="Sun Q."/>
        </authorList>
    </citation>
    <scope>NUCLEOTIDE SEQUENCE</scope>
    <source>
        <strain evidence="10">NSJ-68</strain>
    </source>
</reference>
<comment type="cofactor">
    <cofactor evidence="1">
        <name>Mn(2+)</name>
        <dbReference type="ChEBI" id="CHEBI:29035"/>
    </cofactor>
</comment>
<keyword evidence="11" id="KW-1185">Reference proteome</keyword>
<comment type="caution">
    <text evidence="10">The sequence shown here is derived from an EMBL/GenBank/DDBJ whole genome shotgun (WGS) entry which is preliminary data.</text>
</comment>
<accession>A0A923LC97</accession>
<dbReference type="InterPro" id="IPR012301">
    <property type="entry name" value="Malic_N_dom"/>
</dbReference>
<evidence type="ECO:0000256" key="7">
    <source>
        <dbReference type="PIRSR" id="PIRSR000106-3"/>
    </source>
</evidence>
<feature type="active site" description="Proton donor" evidence="5">
    <location>
        <position position="40"/>
    </location>
</feature>
<dbReference type="PANTHER" id="PTHR43237:SF4">
    <property type="entry name" value="NADP-DEPENDENT MALIC ENZYME"/>
    <property type="match status" value="1"/>
</dbReference>
<evidence type="ECO:0000259" key="8">
    <source>
        <dbReference type="SMART" id="SM00919"/>
    </source>
</evidence>
<dbReference type="GO" id="GO:0004470">
    <property type="term" value="F:malic enzyme activity"/>
    <property type="evidence" value="ECO:0007669"/>
    <property type="project" value="InterPro"/>
</dbReference>
<evidence type="ECO:0000256" key="3">
    <source>
        <dbReference type="ARBA" id="ARBA00022723"/>
    </source>
</evidence>
<dbReference type="Gene3D" id="3.40.50.10380">
    <property type="entry name" value="Malic enzyme, N-terminal domain"/>
    <property type="match status" value="1"/>
</dbReference>
<dbReference type="SMART" id="SM01274">
    <property type="entry name" value="malic"/>
    <property type="match status" value="1"/>
</dbReference>
<dbReference type="SMART" id="SM00919">
    <property type="entry name" value="Malic_M"/>
    <property type="match status" value="1"/>
</dbReference>
<dbReference type="Pfam" id="PF03949">
    <property type="entry name" value="Malic_M"/>
    <property type="match status" value="1"/>
</dbReference>
<dbReference type="InterPro" id="IPR001891">
    <property type="entry name" value="Malic_OxRdtase"/>
</dbReference>
<gene>
    <name evidence="10" type="ORF">H8S44_06805</name>
</gene>
<evidence type="ECO:0000256" key="1">
    <source>
        <dbReference type="ARBA" id="ARBA00001936"/>
    </source>
</evidence>
<comment type="cofactor">
    <cofactor evidence="7">
        <name>Mg(2+)</name>
        <dbReference type="ChEBI" id="CHEBI:18420"/>
    </cofactor>
    <cofactor evidence="7">
        <name>Mn(2+)</name>
        <dbReference type="ChEBI" id="CHEBI:29035"/>
    </cofactor>
    <text evidence="7">Divalent metal cations. Prefers magnesium or manganese.</text>
</comment>
<evidence type="ECO:0000256" key="5">
    <source>
        <dbReference type="PIRSR" id="PIRSR000106-1"/>
    </source>
</evidence>
<protein>
    <submittedName>
        <fullName evidence="10">NADP-dependent malic enzyme</fullName>
    </submittedName>
</protein>
<dbReference type="PIRSF" id="PIRSF000106">
    <property type="entry name" value="ME"/>
    <property type="match status" value="1"/>
</dbReference>
<evidence type="ECO:0000256" key="4">
    <source>
        <dbReference type="ARBA" id="ARBA00023002"/>
    </source>
</evidence>
<feature type="domain" description="Malic enzyme NAD-binding" evidence="8">
    <location>
        <begin position="164"/>
        <end position="388"/>
    </location>
</feature>
<feature type="binding site" evidence="7">
    <location>
        <position position="138"/>
    </location>
    <ligand>
        <name>a divalent metal cation</name>
        <dbReference type="ChEBI" id="CHEBI:60240"/>
    </ligand>
</feature>
<feature type="active site" description="Proton acceptor" evidence="5">
    <location>
        <position position="95"/>
    </location>
</feature>
<evidence type="ECO:0000259" key="9">
    <source>
        <dbReference type="SMART" id="SM01274"/>
    </source>
</evidence>
<dbReference type="SUPFAM" id="SSF53223">
    <property type="entry name" value="Aminoacid dehydrogenase-like, N-terminal domain"/>
    <property type="match status" value="1"/>
</dbReference>
<evidence type="ECO:0000256" key="6">
    <source>
        <dbReference type="PIRSR" id="PIRSR000106-2"/>
    </source>
</evidence>
<comment type="similarity">
    <text evidence="2">Belongs to the malic enzymes family.</text>
</comment>
<sequence length="395" mass="42475">MGEQLTVGEQSLLLHEKYRGKIEIKSRVQVKTKEDLSLAYTPGVAQPCLEIQKDVEKSYVYTNRWNTCLVVTDGTAVLGLGDIGPEAGMPVMEGKCVLFKEFGNVDAFPLCIKSKDVDEIVNTVYMISGSCGGVNLEDISAPRCFEIEKKLKEKCDIPIFHDDQHGTAVITLAGLTNALRLVGKKKEEVKVAVNGAGAAAISITKLLLTAGIKNVTLCDRTGAIYEGRTEHMNPIKEEMSKITNPDKIQGKLEDIVKGADVFIGVSAPGALTTEMVKTMAKDAIIFACANPTPEIFPDDAKAGGARVIATGRSDFPNQINNVLAFPGIFRGAFDVRARDINDEMKLAAAHALAHLISDDELSEDYIIPAAFDPRVGKAVAEAVAEAARKSGVARI</sequence>
<dbReference type="Gene3D" id="3.40.50.720">
    <property type="entry name" value="NAD(P)-binding Rossmann-like Domain"/>
    <property type="match status" value="1"/>
</dbReference>
<feature type="binding site" evidence="6">
    <location>
        <position position="290"/>
    </location>
    <ligand>
        <name>(S)-malate</name>
        <dbReference type="ChEBI" id="CHEBI:15589"/>
    </ligand>
</feature>
<dbReference type="Pfam" id="PF00390">
    <property type="entry name" value="malic"/>
    <property type="match status" value="1"/>
</dbReference>
<proteinExistence type="inferred from homology"/>
<feature type="domain" description="Malic enzyme N-terminal" evidence="9">
    <location>
        <begin position="19"/>
        <end position="152"/>
    </location>
</feature>
<organism evidence="10 11">
    <name type="scientific">Anaerosacchariphilus hominis</name>
    <dbReference type="NCBI Taxonomy" id="2763017"/>
    <lineage>
        <taxon>Bacteria</taxon>
        <taxon>Bacillati</taxon>
        <taxon>Bacillota</taxon>
        <taxon>Clostridia</taxon>
        <taxon>Lachnospirales</taxon>
        <taxon>Lachnospiraceae</taxon>
        <taxon>Anaerosacchariphilus</taxon>
    </lineage>
</organism>
<dbReference type="InterPro" id="IPR012302">
    <property type="entry name" value="Malic_NAD-bd"/>
</dbReference>
<dbReference type="FunFam" id="3.40.50.720:FF:000095">
    <property type="entry name" value="NADP-dependent malic enzyme"/>
    <property type="match status" value="1"/>
</dbReference>
<feature type="binding site" evidence="7">
    <location>
        <position position="163"/>
    </location>
    <ligand>
        <name>a divalent metal cation</name>
        <dbReference type="ChEBI" id="CHEBI:60240"/>
    </ligand>
</feature>
<keyword evidence="3 7" id="KW-0479">Metal-binding</keyword>
<dbReference type="GO" id="GO:0016616">
    <property type="term" value="F:oxidoreductase activity, acting on the CH-OH group of donors, NAD or NADP as acceptor"/>
    <property type="evidence" value="ECO:0007669"/>
    <property type="project" value="InterPro"/>
</dbReference>
<name>A0A923LC97_9FIRM</name>
<dbReference type="AlphaFoldDB" id="A0A923LC97"/>
<dbReference type="InterPro" id="IPR046346">
    <property type="entry name" value="Aminoacid_DH-like_N_sf"/>
</dbReference>
<dbReference type="InterPro" id="IPR036291">
    <property type="entry name" value="NAD(P)-bd_dom_sf"/>
</dbReference>
<dbReference type="InterPro" id="IPR037062">
    <property type="entry name" value="Malic_N_dom_sf"/>
</dbReference>
<dbReference type="InterPro" id="IPR045213">
    <property type="entry name" value="Malic_NAD-bd_bact_type"/>
</dbReference>
<feature type="binding site" evidence="7">
    <location>
        <position position="137"/>
    </location>
    <ligand>
        <name>a divalent metal cation</name>
        <dbReference type="ChEBI" id="CHEBI:60240"/>
    </ligand>
</feature>
<dbReference type="CDD" id="cd05311">
    <property type="entry name" value="NAD_bind_2_malic_enz"/>
    <property type="match status" value="1"/>
</dbReference>
<evidence type="ECO:0000256" key="2">
    <source>
        <dbReference type="ARBA" id="ARBA00008785"/>
    </source>
</evidence>
<dbReference type="GO" id="GO:0046872">
    <property type="term" value="F:metal ion binding"/>
    <property type="evidence" value="ECO:0007669"/>
    <property type="project" value="UniProtKB-KW"/>
</dbReference>
<dbReference type="InterPro" id="IPR051674">
    <property type="entry name" value="Malate_Decarboxylase"/>
</dbReference>
<dbReference type="Proteomes" id="UP000649345">
    <property type="component" value="Unassembled WGS sequence"/>
</dbReference>
<dbReference type="PANTHER" id="PTHR43237">
    <property type="entry name" value="NADP-DEPENDENT MALIC ENZYME"/>
    <property type="match status" value="1"/>
</dbReference>
<evidence type="ECO:0000313" key="10">
    <source>
        <dbReference type="EMBL" id="MBC5659477.1"/>
    </source>
</evidence>
<dbReference type="EMBL" id="JACOOR010000003">
    <property type="protein sequence ID" value="MBC5659477.1"/>
    <property type="molecule type" value="Genomic_DNA"/>
</dbReference>
<keyword evidence="4" id="KW-0560">Oxidoreductase</keyword>
<dbReference type="RefSeq" id="WP_186871833.1">
    <property type="nucleotide sequence ID" value="NZ_JACOOR010000003.1"/>
</dbReference>
<dbReference type="FunFam" id="3.40.50.10380:FF:000003">
    <property type="entry name" value="NADP-dependent malic enzyme"/>
    <property type="match status" value="1"/>
</dbReference>
<dbReference type="GO" id="GO:0051287">
    <property type="term" value="F:NAD binding"/>
    <property type="evidence" value="ECO:0007669"/>
    <property type="project" value="InterPro"/>
</dbReference>
<feature type="binding site" evidence="6">
    <location>
        <position position="320"/>
    </location>
    <ligand>
        <name>(S)-malate</name>
        <dbReference type="ChEBI" id="CHEBI:15589"/>
    </ligand>
</feature>